<dbReference type="InterPro" id="IPR002347">
    <property type="entry name" value="SDR_fam"/>
</dbReference>
<evidence type="ECO:0000256" key="1">
    <source>
        <dbReference type="ARBA" id="ARBA00006484"/>
    </source>
</evidence>
<feature type="domain" description="Ketoreductase" evidence="3">
    <location>
        <begin position="13"/>
        <end position="192"/>
    </location>
</feature>
<comment type="caution">
    <text evidence="4">The sequence shown here is derived from an EMBL/GenBank/DDBJ whole genome shotgun (WGS) entry which is preliminary data.</text>
</comment>
<evidence type="ECO:0000313" key="4">
    <source>
        <dbReference type="EMBL" id="GAA2080623.1"/>
    </source>
</evidence>
<evidence type="ECO:0000256" key="2">
    <source>
        <dbReference type="ARBA" id="ARBA00023002"/>
    </source>
</evidence>
<dbReference type="PANTHER" id="PTHR43391:SF94">
    <property type="entry name" value="OXIDOREDUCTASE-RELATED"/>
    <property type="match status" value="1"/>
</dbReference>
<dbReference type="PRINTS" id="PR00081">
    <property type="entry name" value="GDHRDH"/>
</dbReference>
<dbReference type="RefSeq" id="WP_344328046.1">
    <property type="nucleotide sequence ID" value="NZ_BAAAPY010000007.1"/>
</dbReference>
<dbReference type="Gene3D" id="3.40.50.720">
    <property type="entry name" value="NAD(P)-binding Rossmann-like Domain"/>
    <property type="match status" value="1"/>
</dbReference>
<keyword evidence="5" id="KW-1185">Reference proteome</keyword>
<reference evidence="5" key="1">
    <citation type="journal article" date="2019" name="Int. J. Syst. Evol. Microbiol.">
        <title>The Global Catalogue of Microorganisms (GCM) 10K type strain sequencing project: providing services to taxonomists for standard genome sequencing and annotation.</title>
        <authorList>
            <consortium name="The Broad Institute Genomics Platform"/>
            <consortium name="The Broad Institute Genome Sequencing Center for Infectious Disease"/>
            <person name="Wu L."/>
            <person name="Ma J."/>
        </authorList>
    </citation>
    <scope>NUCLEOTIDE SEQUENCE [LARGE SCALE GENOMIC DNA]</scope>
    <source>
        <strain evidence="5">JCM 15749</strain>
    </source>
</reference>
<dbReference type="PANTHER" id="PTHR43391">
    <property type="entry name" value="RETINOL DEHYDROGENASE-RELATED"/>
    <property type="match status" value="1"/>
</dbReference>
<dbReference type="InterPro" id="IPR036291">
    <property type="entry name" value="NAD(P)-bd_dom_sf"/>
</dbReference>
<dbReference type="NCBIfam" id="NF004526">
    <property type="entry name" value="PRK05872.1"/>
    <property type="match status" value="1"/>
</dbReference>
<dbReference type="InterPro" id="IPR057326">
    <property type="entry name" value="KR_dom"/>
</dbReference>
<accession>A0ABP5HL90</accession>
<protein>
    <submittedName>
        <fullName evidence="4">SDR family oxidoreductase</fullName>
    </submittedName>
</protein>
<keyword evidence="2" id="KW-0560">Oxidoreductase</keyword>
<proteinExistence type="inferred from homology"/>
<dbReference type="CDD" id="cd05233">
    <property type="entry name" value="SDR_c"/>
    <property type="match status" value="1"/>
</dbReference>
<dbReference type="PROSITE" id="PS00061">
    <property type="entry name" value="ADH_SHORT"/>
    <property type="match status" value="1"/>
</dbReference>
<dbReference type="InterPro" id="IPR020904">
    <property type="entry name" value="Sc_DH/Rdtase_CS"/>
</dbReference>
<gene>
    <name evidence="4" type="ORF">GCM10009821_21320</name>
</gene>
<dbReference type="EMBL" id="BAAAPY010000007">
    <property type="protein sequence ID" value="GAA2080623.1"/>
    <property type="molecule type" value="Genomic_DNA"/>
</dbReference>
<comment type="similarity">
    <text evidence="1">Belongs to the short-chain dehydrogenases/reductases (SDR) family.</text>
</comment>
<dbReference type="Proteomes" id="UP001501480">
    <property type="component" value="Unassembled WGS sequence"/>
</dbReference>
<evidence type="ECO:0000313" key="5">
    <source>
        <dbReference type="Proteomes" id="UP001501480"/>
    </source>
</evidence>
<organism evidence="4 5">
    <name type="scientific">Aeromicrobium halocynthiae</name>
    <dbReference type="NCBI Taxonomy" id="560557"/>
    <lineage>
        <taxon>Bacteria</taxon>
        <taxon>Bacillati</taxon>
        <taxon>Actinomycetota</taxon>
        <taxon>Actinomycetes</taxon>
        <taxon>Propionibacteriales</taxon>
        <taxon>Nocardioidaceae</taxon>
        <taxon>Aeromicrobium</taxon>
    </lineage>
</organism>
<dbReference type="SUPFAM" id="SSF51735">
    <property type="entry name" value="NAD(P)-binding Rossmann-fold domains"/>
    <property type="match status" value="1"/>
</dbReference>
<sequence length="304" mass="32474">MTRRSRSRRFDDQVLLITGAARGIGAGVARGYVARGGRVALLGLEPDLLQALSEELGDAAHWWTADVRDAAELTAAVDAAASHFGRIDHVLANAGIASYGTVRQIDDPAFTRVVDINVNGVYRTLHAAIPHLEVTGGYALVVASLASFTTLAGLASYNASKAGAESLALATRQEVAHLGIGVGVCHPSWIDTDIVRGAEADLPTFATIRGMLPYPANSTTTIDDCVEAILAGIARRRPRVYVPRGVVLANVMKAVVNGPVGWLVMRRHLRRHVPELEQEVQALGRFQHAHVPLTDAKPMPDPKV</sequence>
<dbReference type="SMART" id="SM00822">
    <property type="entry name" value="PKS_KR"/>
    <property type="match status" value="1"/>
</dbReference>
<name>A0ABP5HL90_9ACTN</name>
<dbReference type="Pfam" id="PF00106">
    <property type="entry name" value="adh_short"/>
    <property type="match status" value="1"/>
</dbReference>
<evidence type="ECO:0000259" key="3">
    <source>
        <dbReference type="SMART" id="SM00822"/>
    </source>
</evidence>